<gene>
    <name evidence="1" type="ORF">ACCO45_009910</name>
</gene>
<comment type="caution">
    <text evidence="1">The sequence shown here is derived from an EMBL/GenBank/DDBJ whole genome shotgun (WGS) entry which is preliminary data.</text>
</comment>
<accession>A0ACC4DEW8</accession>
<evidence type="ECO:0000313" key="2">
    <source>
        <dbReference type="Proteomes" id="UP001638806"/>
    </source>
</evidence>
<name>A0ACC4DEW8_PURLI</name>
<sequence>MTAVQVVGQPRRTAKQGTKRRGSMAGHCGNRIAKEQSQTSAITPAPQDPATAEPAITPKEKAELFRKISFPTPPDANLDDINSAVYADQISLPPIAEQEVEDAIGNAAPLKAPGPAGIVNRALQIASPRIRQHLTRIFNQSLALGYCPQHFRSSRTVVIRKPGKDNYTVPKSYRPIALLNTLGKVMDAIIATRLSYIAETYQLLPATHMGGRKLRSTEHALHYIIDRIYDAWNKGGGMVASLLLLDVSGAFDNISHRRLLHNLRKRRVDEKTVRWIASFLGERQTELSIDGFRSEPYKLSTGEPQGSPLSPILYLFYNADLLDRCSQDENTAATGFIGDVAILAWAKTTEETCTLLQAALCEAEDWASSHASVFAPDKFQLTHFTRATSRIDTSTPLQTRWGDIKPKPTCKYLGVTMDSKLWWRQHIDEMERIVSKTITALSCLGNSAWGVRTKDMRTIYRGVAMPQMMYACSAWSNAGWPNHGYTQTTLQKVQSLQGRAARVMSGAYKATSLPALDVEMHLLPVEQQIWKHNIEALDRISTPSRPTRQAQRRRTKTSPREAIQKTIHDREVNNWTQEQIDPFVAPPWWRGPQTYIEKTADEARKKHLALLLQEKAALHIYTDGNGIQSQIGAAAVCPTIQQTRSSYMGTEDVSTVYAGELQGISLALDIAQQDRAKGYRRSKVIIYTDNQAAIRSSAKPKGKSGAYLLKKIVSQTTTLQEHNLPIEIRWVPAHTGVQGNEDADRAAKEATGWRKRGAPESRAEMPTELYSLRSTRKTWTHKEAHKTWATRWIAEKRGRTSYRYTPKPTKRSYDCTTD</sequence>
<organism evidence="1 2">
    <name type="scientific">Purpureocillium lilacinum</name>
    <name type="common">Paecilomyces lilacinus</name>
    <dbReference type="NCBI Taxonomy" id="33203"/>
    <lineage>
        <taxon>Eukaryota</taxon>
        <taxon>Fungi</taxon>
        <taxon>Dikarya</taxon>
        <taxon>Ascomycota</taxon>
        <taxon>Pezizomycotina</taxon>
        <taxon>Sordariomycetes</taxon>
        <taxon>Hypocreomycetidae</taxon>
        <taxon>Hypocreales</taxon>
        <taxon>Ophiocordycipitaceae</taxon>
        <taxon>Purpureocillium</taxon>
    </lineage>
</organism>
<dbReference type="Proteomes" id="UP001638806">
    <property type="component" value="Unassembled WGS sequence"/>
</dbReference>
<evidence type="ECO:0000313" key="1">
    <source>
        <dbReference type="EMBL" id="KAL3954347.1"/>
    </source>
</evidence>
<dbReference type="EMBL" id="JBGNUJ010000010">
    <property type="protein sequence ID" value="KAL3954347.1"/>
    <property type="molecule type" value="Genomic_DNA"/>
</dbReference>
<keyword evidence="2" id="KW-1185">Reference proteome</keyword>
<proteinExistence type="predicted"/>
<reference evidence="1" key="1">
    <citation type="submission" date="2024-12" db="EMBL/GenBank/DDBJ databases">
        <title>Comparative genomics and development of molecular markers within Purpureocillium lilacinum and among Purpureocillium species.</title>
        <authorList>
            <person name="Yeh Z.-Y."/>
            <person name="Ni N.-T."/>
            <person name="Lo P.-H."/>
            <person name="Mushyakhwo K."/>
            <person name="Lin C.-F."/>
            <person name="Nai Y.-S."/>
        </authorList>
    </citation>
    <scope>NUCLEOTIDE SEQUENCE</scope>
    <source>
        <strain evidence="1">NCHU-NPUST-175</strain>
    </source>
</reference>
<protein>
    <submittedName>
        <fullName evidence="1">Uncharacterized protein</fullName>
    </submittedName>
</protein>